<keyword evidence="7" id="KW-0446">Lipid-binding</keyword>
<dbReference type="PANTHER" id="PTHR13466:SF0">
    <property type="entry name" value="SMP-LTD DOMAIN-CONTAINING PROTEIN"/>
    <property type="match status" value="1"/>
</dbReference>
<name>J4H254_9APHY</name>
<organism evidence="11 12">
    <name type="scientific">Fibroporia radiculosa</name>
    <dbReference type="NCBI Taxonomy" id="599839"/>
    <lineage>
        <taxon>Eukaryota</taxon>
        <taxon>Fungi</taxon>
        <taxon>Dikarya</taxon>
        <taxon>Basidiomycota</taxon>
        <taxon>Agaricomycotina</taxon>
        <taxon>Agaricomycetes</taxon>
        <taxon>Polyporales</taxon>
        <taxon>Fibroporiaceae</taxon>
        <taxon>Fibroporia</taxon>
    </lineage>
</organism>
<dbReference type="InterPro" id="IPR031468">
    <property type="entry name" value="SMP_LBD"/>
</dbReference>
<accession>J4H254</accession>
<evidence type="ECO:0000259" key="10">
    <source>
        <dbReference type="PROSITE" id="PS51847"/>
    </source>
</evidence>
<keyword evidence="12" id="KW-1185">Reference proteome</keyword>
<evidence type="ECO:0000256" key="8">
    <source>
        <dbReference type="ARBA" id="ARBA00023136"/>
    </source>
</evidence>
<dbReference type="Pfam" id="PF10296">
    <property type="entry name" value="MMM1"/>
    <property type="match status" value="2"/>
</dbReference>
<dbReference type="GO" id="GO:1990456">
    <property type="term" value="P:mitochondrion-endoplasmic reticulum membrane tethering"/>
    <property type="evidence" value="ECO:0007669"/>
    <property type="project" value="TreeGrafter"/>
</dbReference>
<feature type="domain" description="SMP-LTD" evidence="10">
    <location>
        <begin position="82"/>
        <end position="291"/>
    </location>
</feature>
<dbReference type="EMBL" id="HE797010">
    <property type="protein sequence ID" value="CCM00929.1"/>
    <property type="molecule type" value="Genomic_DNA"/>
</dbReference>
<evidence type="ECO:0000256" key="6">
    <source>
        <dbReference type="ARBA" id="ARBA00023055"/>
    </source>
</evidence>
<evidence type="ECO:0000256" key="1">
    <source>
        <dbReference type="ARBA" id="ARBA00004586"/>
    </source>
</evidence>
<dbReference type="CDD" id="cd21671">
    <property type="entry name" value="SMP_Mmm1"/>
    <property type="match status" value="1"/>
</dbReference>
<evidence type="ECO:0000256" key="3">
    <source>
        <dbReference type="ARBA" id="ARBA00022692"/>
    </source>
</evidence>
<protein>
    <recommendedName>
        <fullName evidence="10">SMP-LTD domain-containing protein</fullName>
    </recommendedName>
</protein>
<sequence>MGTAYFFTLQPTFTQGLILGQFSVLFLLIVVLKYLFLDGVSDRSYKTPSYQPKPEPDEEDAVPLLAEKLGVRPGKDDQSGGGIESADWLNGILQQVLDAYRVKLRDGLSGAEGDEIARRRVEIYANKMRPPGFLDPIRVHSVDLGASAPHLSRARFKTQSTSDADPAIEFDMTYVDALSISISTSVLFHYPFASFARLPISLTISLSRLSSSILLTPPHPHAQHPTMTFNFPSPNTEFTLNLQTKSLMGSRAKLADVPKVHELITHQIRKVILEKGTLKVVLPGLATVSEVQEDVENERATRS</sequence>
<dbReference type="PANTHER" id="PTHR13466">
    <property type="entry name" value="TEX2 PROTEIN-RELATED"/>
    <property type="match status" value="1"/>
</dbReference>
<evidence type="ECO:0000256" key="5">
    <source>
        <dbReference type="ARBA" id="ARBA00022989"/>
    </source>
</evidence>
<gene>
    <name evidence="11" type="ORF">FIBRA_02976</name>
</gene>
<keyword evidence="3 9" id="KW-0812">Transmembrane</keyword>
<keyword evidence="6" id="KW-0445">Lipid transport</keyword>
<dbReference type="InterPro" id="IPR019411">
    <property type="entry name" value="MMM1_dom"/>
</dbReference>
<dbReference type="FunCoup" id="J4H254">
    <property type="interactions" value="80"/>
</dbReference>
<dbReference type="GO" id="GO:0005789">
    <property type="term" value="C:endoplasmic reticulum membrane"/>
    <property type="evidence" value="ECO:0007669"/>
    <property type="project" value="UniProtKB-SubCell"/>
</dbReference>
<proteinExistence type="predicted"/>
<dbReference type="InParanoid" id="J4H254"/>
<evidence type="ECO:0000256" key="2">
    <source>
        <dbReference type="ARBA" id="ARBA00022448"/>
    </source>
</evidence>
<evidence type="ECO:0000313" key="11">
    <source>
        <dbReference type="EMBL" id="CCM00929.1"/>
    </source>
</evidence>
<dbReference type="STRING" id="599839.J4H254"/>
<keyword evidence="5 9" id="KW-1133">Transmembrane helix</keyword>
<dbReference type="AlphaFoldDB" id="J4H254"/>
<dbReference type="RefSeq" id="XP_012180212.1">
    <property type="nucleotide sequence ID" value="XM_012324822.1"/>
</dbReference>
<evidence type="ECO:0000256" key="7">
    <source>
        <dbReference type="ARBA" id="ARBA00023121"/>
    </source>
</evidence>
<dbReference type="PROSITE" id="PS51847">
    <property type="entry name" value="SMP"/>
    <property type="match status" value="1"/>
</dbReference>
<dbReference type="GO" id="GO:0015914">
    <property type="term" value="P:phospholipid transport"/>
    <property type="evidence" value="ECO:0007669"/>
    <property type="project" value="TreeGrafter"/>
</dbReference>
<reference evidence="11 12" key="1">
    <citation type="journal article" date="2012" name="Appl. Environ. Microbiol.">
        <title>Short-read sequencing for genomic analysis of the brown rot fungus Fibroporia radiculosa.</title>
        <authorList>
            <person name="Tang J.D."/>
            <person name="Perkins A.D."/>
            <person name="Sonstegard T.S."/>
            <person name="Schroeder S.G."/>
            <person name="Burgess S.C."/>
            <person name="Diehl S.V."/>
        </authorList>
    </citation>
    <scope>NUCLEOTIDE SEQUENCE [LARGE SCALE GENOMIC DNA]</scope>
    <source>
        <strain evidence="11 12">TFFH 294</strain>
    </source>
</reference>
<keyword evidence="8 9" id="KW-0472">Membrane</keyword>
<keyword evidence="4" id="KW-0256">Endoplasmic reticulum</keyword>
<evidence type="ECO:0000256" key="9">
    <source>
        <dbReference type="SAM" id="Phobius"/>
    </source>
</evidence>
<evidence type="ECO:0000256" key="4">
    <source>
        <dbReference type="ARBA" id="ARBA00022824"/>
    </source>
</evidence>
<dbReference type="GO" id="GO:0008289">
    <property type="term" value="F:lipid binding"/>
    <property type="evidence" value="ECO:0007669"/>
    <property type="project" value="UniProtKB-KW"/>
</dbReference>
<dbReference type="GO" id="GO:0032865">
    <property type="term" value="C:ERMES complex"/>
    <property type="evidence" value="ECO:0007669"/>
    <property type="project" value="TreeGrafter"/>
</dbReference>
<dbReference type="OrthoDB" id="5599157at2759"/>
<evidence type="ECO:0000313" key="12">
    <source>
        <dbReference type="Proteomes" id="UP000006352"/>
    </source>
</evidence>
<dbReference type="HOGENOM" id="CLU_032730_0_0_1"/>
<keyword evidence="2" id="KW-0813">Transport</keyword>
<comment type="subcellular location">
    <subcellularLocation>
        <location evidence="1">Endoplasmic reticulum membrane</location>
    </subcellularLocation>
</comment>
<feature type="transmembrane region" description="Helical" evidence="9">
    <location>
        <begin position="12"/>
        <end position="36"/>
    </location>
</feature>
<dbReference type="GeneID" id="24095840"/>
<dbReference type="Proteomes" id="UP000006352">
    <property type="component" value="Unassembled WGS sequence"/>
</dbReference>